<evidence type="ECO:0000256" key="4">
    <source>
        <dbReference type="ARBA" id="ARBA00022777"/>
    </source>
</evidence>
<reference evidence="11 12" key="1">
    <citation type="submission" date="2023-07" db="EMBL/GenBank/DDBJ databases">
        <title>Novel species of Thermanaerothrix with wide hydrolytic capabilities.</title>
        <authorList>
            <person name="Zayulina K.S."/>
            <person name="Podosokorskaya O.A."/>
            <person name="Elcheninov A.G."/>
        </authorList>
    </citation>
    <scope>NUCLEOTIDE SEQUENCE [LARGE SCALE GENOMIC DNA]</scope>
    <source>
        <strain evidence="11 12">4228-RoL</strain>
    </source>
</reference>
<dbReference type="PANTHER" id="PTHR10457">
    <property type="entry name" value="MEVALONATE KINASE/GALACTOKINASE"/>
    <property type="match status" value="1"/>
</dbReference>
<dbReference type="PRINTS" id="PR00473">
    <property type="entry name" value="GALCTOKINASE"/>
</dbReference>
<keyword evidence="6" id="KW-0299">Galactose metabolism</keyword>
<evidence type="ECO:0000256" key="6">
    <source>
        <dbReference type="ARBA" id="ARBA00023144"/>
    </source>
</evidence>
<dbReference type="Pfam" id="PF10509">
    <property type="entry name" value="GalKase_gal_bdg"/>
    <property type="match status" value="1"/>
</dbReference>
<dbReference type="InterPro" id="IPR014721">
    <property type="entry name" value="Ribsml_uS5_D2-typ_fold_subgr"/>
</dbReference>
<sequence length="378" mass="41544">MERFVSTAPGRVNLLGEHVDYNQGIVLPAAVNRYVKIHARRLNEPRAILQAMDFSQQVEFSLSLEALEAREDLYGNPLPSWALYPAGVAWELLKAGYPVAGIDATYTSDVPVGAGLSSSAAVEVAFATLWKAIGMWAIRSMDLARLCQRAENDYVGVNCGLMDQFASVHGIAGHALCFDVRDLTYEAVPLPADVMLVIADSGVRRSLATSAYNERRAACEEAVERLKPHLPGIQALRDVSMGDFMRLAHLLPEMVRRRAQHVVEEIARVEAAVKALKQGDVALVGKYMQEGHRSLRDLYEVSTPELDFLVEVALNQPGCWGARLTGAGFGGCTVNLVQREWVESFVHNLKEAYQHETGRVAEVYVCQASDGASAYRIE</sequence>
<keyword evidence="5" id="KW-0067">ATP-binding</keyword>
<dbReference type="PIRSF" id="PIRSF000530">
    <property type="entry name" value="Galactokinase"/>
    <property type="match status" value="1"/>
</dbReference>
<gene>
    <name evidence="11" type="primary">galK</name>
    <name evidence="11" type="ORF">QYE77_03790</name>
</gene>
<dbReference type="PRINTS" id="PR00959">
    <property type="entry name" value="MEVGALKINASE"/>
</dbReference>
<dbReference type="Pfam" id="PF00288">
    <property type="entry name" value="GHMP_kinases_N"/>
    <property type="match status" value="1"/>
</dbReference>
<dbReference type="PANTHER" id="PTHR10457:SF7">
    <property type="entry name" value="GALACTOKINASE-RELATED"/>
    <property type="match status" value="1"/>
</dbReference>
<dbReference type="InterPro" id="IPR000705">
    <property type="entry name" value="Galactokinase"/>
</dbReference>
<comment type="similarity">
    <text evidence="1">Belongs to the GHMP kinase family. GalK subfamily.</text>
</comment>
<dbReference type="Pfam" id="PF08544">
    <property type="entry name" value="GHMP_kinases_C"/>
    <property type="match status" value="1"/>
</dbReference>
<organism evidence="11 12">
    <name type="scientific">Thermanaerothrix solaris</name>
    <dbReference type="NCBI Taxonomy" id="3058434"/>
    <lineage>
        <taxon>Bacteria</taxon>
        <taxon>Bacillati</taxon>
        <taxon>Chloroflexota</taxon>
        <taxon>Anaerolineae</taxon>
        <taxon>Anaerolineales</taxon>
        <taxon>Anaerolineaceae</taxon>
        <taxon>Thermanaerothrix</taxon>
    </lineage>
</organism>
<name>A0ABU3NKJ4_9CHLR</name>
<dbReference type="NCBIfam" id="TIGR00131">
    <property type="entry name" value="gal_kin"/>
    <property type="match status" value="1"/>
</dbReference>
<keyword evidence="6" id="KW-0119">Carbohydrate metabolism</keyword>
<dbReference type="InterPro" id="IPR019539">
    <property type="entry name" value="GalKase_N"/>
</dbReference>
<dbReference type="SUPFAM" id="SSF55060">
    <property type="entry name" value="GHMP Kinase, C-terminal domain"/>
    <property type="match status" value="1"/>
</dbReference>
<dbReference type="InterPro" id="IPR013750">
    <property type="entry name" value="GHMP_kinase_C_dom"/>
</dbReference>
<feature type="domain" description="GHMP kinase N-terminal" evidence="8">
    <location>
        <begin position="88"/>
        <end position="170"/>
    </location>
</feature>
<dbReference type="Proteomes" id="UP001254165">
    <property type="component" value="Unassembled WGS sequence"/>
</dbReference>
<dbReference type="InterPro" id="IPR006206">
    <property type="entry name" value="Mevalonate/galactokinase"/>
</dbReference>
<feature type="domain" description="Galactokinase N-terminal" evidence="10">
    <location>
        <begin position="4"/>
        <end position="40"/>
    </location>
</feature>
<protein>
    <recommendedName>
        <fullName evidence="7">Galactokinase</fullName>
        <ecNumber evidence="7">2.7.1.6</ecNumber>
    </recommendedName>
</protein>
<feature type="domain" description="GHMP kinase C-terminal" evidence="9">
    <location>
        <begin position="272"/>
        <end position="353"/>
    </location>
</feature>
<dbReference type="GO" id="GO:0004335">
    <property type="term" value="F:galactokinase activity"/>
    <property type="evidence" value="ECO:0007669"/>
    <property type="project" value="UniProtKB-EC"/>
</dbReference>
<dbReference type="InterPro" id="IPR006204">
    <property type="entry name" value="GHMP_kinase_N_dom"/>
</dbReference>
<evidence type="ECO:0000259" key="8">
    <source>
        <dbReference type="Pfam" id="PF00288"/>
    </source>
</evidence>
<dbReference type="EMBL" id="JAUHMF010000001">
    <property type="protein sequence ID" value="MDT8897376.1"/>
    <property type="molecule type" value="Genomic_DNA"/>
</dbReference>
<keyword evidence="2 11" id="KW-0808">Transferase</keyword>
<evidence type="ECO:0000256" key="1">
    <source>
        <dbReference type="ARBA" id="ARBA00006566"/>
    </source>
</evidence>
<evidence type="ECO:0000256" key="3">
    <source>
        <dbReference type="ARBA" id="ARBA00022741"/>
    </source>
</evidence>
<dbReference type="Gene3D" id="3.30.70.890">
    <property type="entry name" value="GHMP kinase, C-terminal domain"/>
    <property type="match status" value="1"/>
</dbReference>
<keyword evidence="12" id="KW-1185">Reference proteome</keyword>
<evidence type="ECO:0000259" key="10">
    <source>
        <dbReference type="Pfam" id="PF10509"/>
    </source>
</evidence>
<evidence type="ECO:0000256" key="7">
    <source>
        <dbReference type="NCBIfam" id="TIGR00131"/>
    </source>
</evidence>
<evidence type="ECO:0000256" key="5">
    <source>
        <dbReference type="ARBA" id="ARBA00022840"/>
    </source>
</evidence>
<comment type="caution">
    <text evidence="11">The sequence shown here is derived from an EMBL/GenBank/DDBJ whole genome shotgun (WGS) entry which is preliminary data.</text>
</comment>
<dbReference type="RefSeq" id="WP_315624029.1">
    <property type="nucleotide sequence ID" value="NZ_JAUHMF010000001.1"/>
</dbReference>
<dbReference type="SUPFAM" id="SSF54211">
    <property type="entry name" value="Ribosomal protein S5 domain 2-like"/>
    <property type="match status" value="1"/>
</dbReference>
<accession>A0ABU3NKJ4</accession>
<dbReference type="InterPro" id="IPR036554">
    <property type="entry name" value="GHMP_kinase_C_sf"/>
</dbReference>
<keyword evidence="4" id="KW-0418">Kinase</keyword>
<proteinExistence type="inferred from homology"/>
<evidence type="ECO:0000313" key="12">
    <source>
        <dbReference type="Proteomes" id="UP001254165"/>
    </source>
</evidence>
<dbReference type="InterPro" id="IPR020568">
    <property type="entry name" value="Ribosomal_Su5_D2-typ_SF"/>
</dbReference>
<evidence type="ECO:0000313" key="11">
    <source>
        <dbReference type="EMBL" id="MDT8897376.1"/>
    </source>
</evidence>
<dbReference type="PROSITE" id="PS00627">
    <property type="entry name" value="GHMP_KINASES_ATP"/>
    <property type="match status" value="1"/>
</dbReference>
<evidence type="ECO:0000259" key="9">
    <source>
        <dbReference type="Pfam" id="PF08544"/>
    </source>
</evidence>
<dbReference type="EC" id="2.7.1.6" evidence="7"/>
<evidence type="ECO:0000256" key="2">
    <source>
        <dbReference type="ARBA" id="ARBA00022679"/>
    </source>
</evidence>
<dbReference type="Gene3D" id="3.30.230.10">
    <property type="match status" value="1"/>
</dbReference>
<dbReference type="InterPro" id="IPR006203">
    <property type="entry name" value="GHMP_knse_ATP-bd_CS"/>
</dbReference>
<keyword evidence="3" id="KW-0547">Nucleotide-binding</keyword>